<dbReference type="PROSITE" id="PS50893">
    <property type="entry name" value="ABC_TRANSPORTER_2"/>
    <property type="match status" value="1"/>
</dbReference>
<keyword evidence="15" id="KW-1185">Reference proteome</keyword>
<keyword evidence="8 11" id="KW-1133">Transmembrane helix</keyword>
<organism evidence="14 15">
    <name type="scientific">Thraustotheca clavata</name>
    <dbReference type="NCBI Taxonomy" id="74557"/>
    <lineage>
        <taxon>Eukaryota</taxon>
        <taxon>Sar</taxon>
        <taxon>Stramenopiles</taxon>
        <taxon>Oomycota</taxon>
        <taxon>Saprolegniomycetes</taxon>
        <taxon>Saprolegniales</taxon>
        <taxon>Achlyaceae</taxon>
        <taxon>Thraustotheca</taxon>
    </lineage>
</organism>
<dbReference type="SUPFAM" id="SSF52540">
    <property type="entry name" value="P-loop containing nucleoside triphosphate hydrolases"/>
    <property type="match status" value="1"/>
</dbReference>
<keyword evidence="7" id="KW-1278">Translocase</keyword>
<proteinExistence type="predicted"/>
<comment type="subcellular location">
    <subcellularLocation>
        <location evidence="1">Membrane</location>
        <topology evidence="1">Multi-pass membrane protein</topology>
    </subcellularLocation>
</comment>
<evidence type="ECO:0000256" key="6">
    <source>
        <dbReference type="ARBA" id="ARBA00022840"/>
    </source>
</evidence>
<dbReference type="CDD" id="cd18578">
    <property type="entry name" value="ABC_6TM_Pgp_ABCB1_D2_like"/>
    <property type="match status" value="1"/>
</dbReference>
<evidence type="ECO:0000256" key="7">
    <source>
        <dbReference type="ARBA" id="ARBA00022967"/>
    </source>
</evidence>
<feature type="transmembrane region" description="Helical" evidence="11">
    <location>
        <begin position="511"/>
        <end position="533"/>
    </location>
</feature>
<comment type="caution">
    <text evidence="14">The sequence shown here is derived from an EMBL/GenBank/DDBJ whole genome shotgun (WGS) entry which is preliminary data.</text>
</comment>
<dbReference type="FunFam" id="3.40.50.300:FF:000479">
    <property type="entry name" value="Multidrug resistance protein 1A"/>
    <property type="match status" value="1"/>
</dbReference>
<dbReference type="InterPro" id="IPR017871">
    <property type="entry name" value="ABC_transporter-like_CS"/>
</dbReference>
<evidence type="ECO:0000256" key="11">
    <source>
        <dbReference type="SAM" id="Phobius"/>
    </source>
</evidence>
<feature type="domain" description="ABC transmembrane type-1" evidence="13">
    <location>
        <begin position="277"/>
        <end position="571"/>
    </location>
</feature>
<evidence type="ECO:0000256" key="1">
    <source>
        <dbReference type="ARBA" id="ARBA00004141"/>
    </source>
</evidence>
<evidence type="ECO:0000256" key="4">
    <source>
        <dbReference type="ARBA" id="ARBA00022737"/>
    </source>
</evidence>
<dbReference type="Pfam" id="PF00664">
    <property type="entry name" value="ABC_membrane"/>
    <property type="match status" value="1"/>
</dbReference>
<dbReference type="GO" id="GO:0015421">
    <property type="term" value="F:ABC-type oligopeptide transporter activity"/>
    <property type="evidence" value="ECO:0007669"/>
    <property type="project" value="TreeGrafter"/>
</dbReference>
<dbReference type="InterPro" id="IPR003439">
    <property type="entry name" value="ABC_transporter-like_ATP-bd"/>
</dbReference>
<accession>A0A1V9YSJ0</accession>
<evidence type="ECO:0000256" key="10">
    <source>
        <dbReference type="ARBA" id="ARBA00023180"/>
    </source>
</evidence>
<dbReference type="GO" id="GO:0016020">
    <property type="term" value="C:membrane"/>
    <property type="evidence" value="ECO:0007669"/>
    <property type="project" value="UniProtKB-SubCell"/>
</dbReference>
<evidence type="ECO:0000313" key="14">
    <source>
        <dbReference type="EMBL" id="OQR88688.1"/>
    </source>
</evidence>
<protein>
    <submittedName>
        <fullName evidence="14">ATP-binding Cassette (ABC) superfamily</fullName>
    </submittedName>
</protein>
<gene>
    <name evidence="14" type="ORF">THRCLA_10159</name>
</gene>
<evidence type="ECO:0000256" key="2">
    <source>
        <dbReference type="ARBA" id="ARBA00022448"/>
    </source>
</evidence>
<name>A0A1V9YSJ0_9STRA</name>
<evidence type="ECO:0000259" key="13">
    <source>
        <dbReference type="PROSITE" id="PS50929"/>
    </source>
</evidence>
<keyword evidence="2" id="KW-0813">Transport</keyword>
<evidence type="ECO:0000259" key="12">
    <source>
        <dbReference type="PROSITE" id="PS50893"/>
    </source>
</evidence>
<dbReference type="STRING" id="74557.A0A1V9YSJ0"/>
<dbReference type="Pfam" id="PF00005">
    <property type="entry name" value="ABC_tran"/>
    <property type="match status" value="1"/>
</dbReference>
<evidence type="ECO:0000256" key="3">
    <source>
        <dbReference type="ARBA" id="ARBA00022692"/>
    </source>
</evidence>
<feature type="non-terminal residue" evidence="14">
    <location>
        <position position="574"/>
    </location>
</feature>
<dbReference type="InterPro" id="IPR011527">
    <property type="entry name" value="ABC1_TM_dom"/>
</dbReference>
<keyword evidence="6 14" id="KW-0067">ATP-binding</keyword>
<feature type="transmembrane region" description="Helical" evidence="11">
    <location>
        <begin position="433"/>
        <end position="450"/>
    </location>
</feature>
<keyword evidence="9 11" id="KW-0472">Membrane</keyword>
<dbReference type="SUPFAM" id="SSF90123">
    <property type="entry name" value="ABC transporter transmembrane region"/>
    <property type="match status" value="1"/>
</dbReference>
<dbReference type="GO" id="GO:0005524">
    <property type="term" value="F:ATP binding"/>
    <property type="evidence" value="ECO:0007669"/>
    <property type="project" value="UniProtKB-KW"/>
</dbReference>
<dbReference type="PROSITE" id="PS50929">
    <property type="entry name" value="ABC_TM1F"/>
    <property type="match status" value="1"/>
</dbReference>
<dbReference type="PROSITE" id="PS00211">
    <property type="entry name" value="ABC_TRANSPORTER_1"/>
    <property type="match status" value="1"/>
</dbReference>
<dbReference type="SMART" id="SM00382">
    <property type="entry name" value="AAA"/>
    <property type="match status" value="1"/>
</dbReference>
<dbReference type="OrthoDB" id="6500128at2759"/>
<evidence type="ECO:0000256" key="9">
    <source>
        <dbReference type="ARBA" id="ARBA00023136"/>
    </source>
</evidence>
<keyword evidence="5" id="KW-0547">Nucleotide-binding</keyword>
<dbReference type="Gene3D" id="1.20.1560.10">
    <property type="entry name" value="ABC transporter type 1, transmembrane domain"/>
    <property type="match status" value="1"/>
</dbReference>
<dbReference type="InterPro" id="IPR036640">
    <property type="entry name" value="ABC1_TM_sf"/>
</dbReference>
<dbReference type="GO" id="GO:0016887">
    <property type="term" value="F:ATP hydrolysis activity"/>
    <property type="evidence" value="ECO:0007669"/>
    <property type="project" value="InterPro"/>
</dbReference>
<feature type="non-terminal residue" evidence="14">
    <location>
        <position position="1"/>
    </location>
</feature>
<keyword evidence="3 11" id="KW-0812">Transmembrane</keyword>
<sequence length="574" mass="63154">VGLSGSGKSTIVALLERFYEPTSGKILLDGRNISKLQLKWLRSQIGLVSQEPILFATTIFENIASGGNDISKEDVIAASKLANAHNFIMQLPDQYDTMCGEKGVTLSGGQKQRVAIARALIRKSKILVLDEATSALDNESERVVQAALNDMMDKTKMTTLVIAHRLSTIRNADKIIVLSEGSVVELGSHSQLMKLSGGLYKKLVEFQERPTSETFISTELSAKQVEGTNTIVRKYSVASNQHTTVNAEASEPIEADIKEVSIAQIMALTKPQRPYLIAGFTACLFQGFSMPVVALIIANVMSVMQKNYNLYLTTNDRQYLDTLYTDAREQSIIFLGIAVVIFLVSYVQTYSFRLIGEKLTTRLRNMYFQAIIRQNIGFFDQDGHTTGALTTDLSTNVTKVVAIAGENQSRIVQTIFTLVGALIISFSTGSWQLTLVMLCVIPLVIGATMYRSRRMKGQNITDSLKFSGSLATEAIVNVRTVSAFGLQESLVTKYDTLLTTPMQEGIRQAHFNGFINGVATFSTFAVYALIFWYGNKLIVDKSIDFQEMIRTLMTVLMAAQGMGQTAGWIGDSDA</sequence>
<evidence type="ECO:0000313" key="15">
    <source>
        <dbReference type="Proteomes" id="UP000243217"/>
    </source>
</evidence>
<feature type="domain" description="ABC transporter" evidence="12">
    <location>
        <begin position="1"/>
        <end position="205"/>
    </location>
</feature>
<feature type="transmembrane region" description="Helical" evidence="11">
    <location>
        <begin position="332"/>
        <end position="356"/>
    </location>
</feature>
<keyword evidence="10" id="KW-0325">Glycoprotein</keyword>
<keyword evidence="4" id="KW-0677">Repeat</keyword>
<dbReference type="InterPro" id="IPR027417">
    <property type="entry name" value="P-loop_NTPase"/>
</dbReference>
<dbReference type="PANTHER" id="PTHR43394">
    <property type="entry name" value="ATP-DEPENDENT PERMEASE MDL1, MITOCHONDRIAL"/>
    <property type="match status" value="1"/>
</dbReference>
<dbReference type="InterPro" id="IPR039421">
    <property type="entry name" value="Type_1_exporter"/>
</dbReference>
<dbReference type="PANTHER" id="PTHR43394:SF1">
    <property type="entry name" value="ATP-BINDING CASSETTE SUB-FAMILY B MEMBER 10, MITOCHONDRIAL"/>
    <property type="match status" value="1"/>
</dbReference>
<dbReference type="InterPro" id="IPR003593">
    <property type="entry name" value="AAA+_ATPase"/>
</dbReference>
<dbReference type="Proteomes" id="UP000243217">
    <property type="component" value="Unassembled WGS sequence"/>
</dbReference>
<reference evidence="14 15" key="1">
    <citation type="journal article" date="2014" name="Genome Biol. Evol.">
        <title>The secreted proteins of Achlya hypogyna and Thraustotheca clavata identify the ancestral oomycete secretome and reveal gene acquisitions by horizontal gene transfer.</title>
        <authorList>
            <person name="Misner I."/>
            <person name="Blouin N."/>
            <person name="Leonard G."/>
            <person name="Richards T.A."/>
            <person name="Lane C.E."/>
        </authorList>
    </citation>
    <scope>NUCLEOTIDE SEQUENCE [LARGE SCALE GENOMIC DNA]</scope>
    <source>
        <strain evidence="14 15">ATCC 34112</strain>
    </source>
</reference>
<dbReference type="AlphaFoldDB" id="A0A1V9YSJ0"/>
<evidence type="ECO:0000256" key="8">
    <source>
        <dbReference type="ARBA" id="ARBA00022989"/>
    </source>
</evidence>
<feature type="transmembrane region" description="Helical" evidence="11">
    <location>
        <begin position="275"/>
        <end position="301"/>
    </location>
</feature>
<dbReference type="EMBL" id="JNBS01003058">
    <property type="protein sequence ID" value="OQR88688.1"/>
    <property type="molecule type" value="Genomic_DNA"/>
</dbReference>
<evidence type="ECO:0000256" key="5">
    <source>
        <dbReference type="ARBA" id="ARBA00022741"/>
    </source>
</evidence>
<dbReference type="Gene3D" id="3.40.50.300">
    <property type="entry name" value="P-loop containing nucleotide triphosphate hydrolases"/>
    <property type="match status" value="1"/>
</dbReference>